<protein>
    <recommendedName>
        <fullName evidence="3">Ig-like domain-containing protein</fullName>
    </recommendedName>
</protein>
<accession>A0A974CDD5</accession>
<dbReference type="GO" id="GO:0007166">
    <property type="term" value="P:cell surface receptor signaling pathway"/>
    <property type="evidence" value="ECO:0007669"/>
    <property type="project" value="TreeGrafter"/>
</dbReference>
<dbReference type="InterPro" id="IPR013106">
    <property type="entry name" value="Ig_V-set"/>
</dbReference>
<keyword evidence="2" id="KW-0391">Immunity</keyword>
<proteinExistence type="predicted"/>
<dbReference type="PANTHER" id="PTHR23268">
    <property type="entry name" value="T-CELL RECEPTOR BETA CHAIN"/>
    <property type="match status" value="1"/>
</dbReference>
<evidence type="ECO:0000256" key="1">
    <source>
        <dbReference type="ARBA" id="ARBA00022729"/>
    </source>
</evidence>
<dbReference type="PROSITE" id="PS50835">
    <property type="entry name" value="IG_LIKE"/>
    <property type="match status" value="1"/>
</dbReference>
<dbReference type="PANTHER" id="PTHR23268:SF124">
    <property type="entry name" value="IG-LIKE DOMAIN-CONTAINING PROTEIN"/>
    <property type="match status" value="1"/>
</dbReference>
<evidence type="ECO:0000313" key="4">
    <source>
        <dbReference type="EMBL" id="OCT71204.1"/>
    </source>
</evidence>
<dbReference type="InterPro" id="IPR050413">
    <property type="entry name" value="TCR_beta_variable"/>
</dbReference>
<dbReference type="Gene3D" id="2.60.40.10">
    <property type="entry name" value="Immunoglobulins"/>
    <property type="match status" value="1"/>
</dbReference>
<organism evidence="4 5">
    <name type="scientific">Xenopus laevis</name>
    <name type="common">African clawed frog</name>
    <dbReference type="NCBI Taxonomy" id="8355"/>
    <lineage>
        <taxon>Eukaryota</taxon>
        <taxon>Metazoa</taxon>
        <taxon>Chordata</taxon>
        <taxon>Craniata</taxon>
        <taxon>Vertebrata</taxon>
        <taxon>Euteleostomi</taxon>
        <taxon>Amphibia</taxon>
        <taxon>Batrachia</taxon>
        <taxon>Anura</taxon>
        <taxon>Pipoidea</taxon>
        <taxon>Pipidae</taxon>
        <taxon>Xenopodinae</taxon>
        <taxon>Xenopus</taxon>
        <taxon>Xenopus</taxon>
    </lineage>
</organism>
<dbReference type="Pfam" id="PF07686">
    <property type="entry name" value="V-set"/>
    <property type="match status" value="1"/>
</dbReference>
<gene>
    <name evidence="4" type="ORF">XELAEV_18034182mg</name>
</gene>
<dbReference type="InterPro" id="IPR007110">
    <property type="entry name" value="Ig-like_dom"/>
</dbReference>
<evidence type="ECO:0000259" key="3">
    <source>
        <dbReference type="PROSITE" id="PS50835"/>
    </source>
</evidence>
<sequence length="102" mass="11333">SAQQVKVIQDQKFLAVTLGSSVKVQCSHTGPSYYAMFWYQQKLGQGLKLMVLSSDTKPGNMEEGFKEWSMERPDTQKSDLSISQVGAEHSAVYFCAASDHSH</sequence>
<dbReference type="InterPro" id="IPR036179">
    <property type="entry name" value="Ig-like_dom_sf"/>
</dbReference>
<keyword evidence="1" id="KW-0732">Signal</keyword>
<name>A0A974CDD5_XENLA</name>
<evidence type="ECO:0000256" key="2">
    <source>
        <dbReference type="ARBA" id="ARBA00022859"/>
    </source>
</evidence>
<feature type="domain" description="Ig-like" evidence="3">
    <location>
        <begin position="3"/>
        <end position="102"/>
    </location>
</feature>
<dbReference type="GO" id="GO:0002376">
    <property type="term" value="P:immune system process"/>
    <property type="evidence" value="ECO:0007669"/>
    <property type="project" value="UniProtKB-KW"/>
</dbReference>
<dbReference type="AlphaFoldDB" id="A0A974CDD5"/>
<reference evidence="5" key="1">
    <citation type="journal article" date="2016" name="Nature">
        <title>Genome evolution in the allotetraploid frog Xenopus laevis.</title>
        <authorList>
            <person name="Session A.M."/>
            <person name="Uno Y."/>
            <person name="Kwon T."/>
            <person name="Chapman J.A."/>
            <person name="Toyoda A."/>
            <person name="Takahashi S."/>
            <person name="Fukui A."/>
            <person name="Hikosaka A."/>
            <person name="Suzuki A."/>
            <person name="Kondo M."/>
            <person name="van Heeringen S.J."/>
            <person name="Quigley I."/>
            <person name="Heinz S."/>
            <person name="Ogino H."/>
            <person name="Ochi H."/>
            <person name="Hellsten U."/>
            <person name="Lyons J.B."/>
            <person name="Simakov O."/>
            <person name="Putnam N."/>
            <person name="Stites J."/>
            <person name="Kuroki Y."/>
            <person name="Tanaka T."/>
            <person name="Michiue T."/>
            <person name="Watanabe M."/>
            <person name="Bogdanovic O."/>
            <person name="Lister R."/>
            <person name="Georgiou G."/>
            <person name="Paranjpe S.S."/>
            <person name="van Kruijsbergen I."/>
            <person name="Shu S."/>
            <person name="Carlson J."/>
            <person name="Kinoshita T."/>
            <person name="Ohta Y."/>
            <person name="Mawaribuchi S."/>
            <person name="Jenkins J."/>
            <person name="Grimwood J."/>
            <person name="Schmutz J."/>
            <person name="Mitros T."/>
            <person name="Mozaffari S.V."/>
            <person name="Suzuki Y."/>
            <person name="Haramoto Y."/>
            <person name="Yamamoto T.S."/>
            <person name="Takagi C."/>
            <person name="Heald R."/>
            <person name="Miller K."/>
            <person name="Haudenschild C."/>
            <person name="Kitzman J."/>
            <person name="Nakayama T."/>
            <person name="Izutsu Y."/>
            <person name="Robert J."/>
            <person name="Fortriede J."/>
            <person name="Burns K."/>
            <person name="Lotay V."/>
            <person name="Karimi K."/>
            <person name="Yasuoka Y."/>
            <person name="Dichmann D.S."/>
            <person name="Flajnik M.F."/>
            <person name="Houston D.W."/>
            <person name="Shendure J."/>
            <person name="DuPasquier L."/>
            <person name="Vize P.D."/>
            <person name="Zorn A.M."/>
            <person name="Ito M."/>
            <person name="Marcotte E.M."/>
            <person name="Wallingford J.B."/>
            <person name="Ito Y."/>
            <person name="Asashima M."/>
            <person name="Ueno N."/>
            <person name="Matsuda Y."/>
            <person name="Veenstra G.J."/>
            <person name="Fujiyama A."/>
            <person name="Harland R.M."/>
            <person name="Taira M."/>
            <person name="Rokhsar D.S."/>
        </authorList>
    </citation>
    <scope>NUCLEOTIDE SEQUENCE [LARGE SCALE GENOMIC DNA]</scope>
    <source>
        <strain evidence="5">J</strain>
    </source>
</reference>
<evidence type="ECO:0000313" key="5">
    <source>
        <dbReference type="Proteomes" id="UP000694892"/>
    </source>
</evidence>
<feature type="non-terminal residue" evidence="4">
    <location>
        <position position="1"/>
    </location>
</feature>
<dbReference type="SMART" id="SM00406">
    <property type="entry name" value="IGv"/>
    <property type="match status" value="1"/>
</dbReference>
<dbReference type="Proteomes" id="UP000694892">
    <property type="component" value="Chromosome 7L"/>
</dbReference>
<dbReference type="SUPFAM" id="SSF48726">
    <property type="entry name" value="Immunoglobulin"/>
    <property type="match status" value="1"/>
</dbReference>
<dbReference type="GO" id="GO:0005886">
    <property type="term" value="C:plasma membrane"/>
    <property type="evidence" value="ECO:0007669"/>
    <property type="project" value="TreeGrafter"/>
</dbReference>
<dbReference type="InterPro" id="IPR013783">
    <property type="entry name" value="Ig-like_fold"/>
</dbReference>
<dbReference type="EMBL" id="CM004478">
    <property type="protein sequence ID" value="OCT71204.1"/>
    <property type="molecule type" value="Genomic_DNA"/>
</dbReference>